<evidence type="ECO:0000313" key="3">
    <source>
        <dbReference type="Proteomes" id="UP000198964"/>
    </source>
</evidence>
<gene>
    <name evidence="2" type="ORF">SAMN05216283_103141</name>
</gene>
<feature type="transmembrane region" description="Helical" evidence="1">
    <location>
        <begin position="165"/>
        <end position="183"/>
    </location>
</feature>
<evidence type="ECO:0008006" key="4">
    <source>
        <dbReference type="Google" id="ProtNLM"/>
    </source>
</evidence>
<dbReference type="InterPro" id="IPR032307">
    <property type="entry name" value="PepSY_TM-like_2"/>
</dbReference>
<feature type="transmembrane region" description="Helical" evidence="1">
    <location>
        <begin position="131"/>
        <end position="153"/>
    </location>
</feature>
<name>A0A1I2GX62_9BACT</name>
<dbReference type="EMBL" id="FONW01000003">
    <property type="protein sequence ID" value="SFF21367.1"/>
    <property type="molecule type" value="Genomic_DNA"/>
</dbReference>
<keyword evidence="1" id="KW-0472">Membrane</keyword>
<protein>
    <recommendedName>
        <fullName evidence="4">PepSY-associated TM region</fullName>
    </recommendedName>
</protein>
<keyword evidence="1" id="KW-0812">Transmembrane</keyword>
<evidence type="ECO:0000256" key="1">
    <source>
        <dbReference type="SAM" id="Phobius"/>
    </source>
</evidence>
<sequence length="184" mass="21380">MKIRRLLRILHRDFGYFITGMLLIYAISGIAINHRKDWNPDYYAISETIDLPTQAWSELSEAEVQQILKKFEAQPVYKKHIFSQQELVKVFVENGMVIYNPLAGKAELELLMRRPVLYHINKLHMAATTKAWVWVSDILSVILIFVAISGLFLLKGKHSITRRGLWLTLAGFIIPLFFLIFYIS</sequence>
<organism evidence="2 3">
    <name type="scientific">Sunxiuqinia elliptica</name>
    <dbReference type="NCBI Taxonomy" id="655355"/>
    <lineage>
        <taxon>Bacteria</taxon>
        <taxon>Pseudomonadati</taxon>
        <taxon>Bacteroidota</taxon>
        <taxon>Bacteroidia</taxon>
        <taxon>Marinilabiliales</taxon>
        <taxon>Prolixibacteraceae</taxon>
        <taxon>Sunxiuqinia</taxon>
    </lineage>
</organism>
<accession>A0A1I2GX62</accession>
<evidence type="ECO:0000313" key="2">
    <source>
        <dbReference type="EMBL" id="SFF21367.1"/>
    </source>
</evidence>
<dbReference type="RefSeq" id="WP_093919568.1">
    <property type="nucleotide sequence ID" value="NZ_FONW01000003.1"/>
</dbReference>
<proteinExistence type="predicted"/>
<dbReference type="PANTHER" id="PTHR40115:SF1">
    <property type="entry name" value="INNER MEMBRANE PROTEIN WITH PEPSY TM HELIX"/>
    <property type="match status" value="1"/>
</dbReference>
<dbReference type="STRING" id="655355.SAMN05216283_103141"/>
<dbReference type="PANTHER" id="PTHR40115">
    <property type="entry name" value="INNER MEMBRANE PROTEIN WITH PEPSY TM HELIX"/>
    <property type="match status" value="1"/>
</dbReference>
<reference evidence="2 3" key="1">
    <citation type="submission" date="2016-10" db="EMBL/GenBank/DDBJ databases">
        <authorList>
            <person name="de Groot N.N."/>
        </authorList>
    </citation>
    <scope>NUCLEOTIDE SEQUENCE [LARGE SCALE GENOMIC DNA]</scope>
    <source>
        <strain evidence="2 3">CGMCC 1.9156</strain>
    </source>
</reference>
<keyword evidence="3" id="KW-1185">Reference proteome</keyword>
<dbReference type="AlphaFoldDB" id="A0A1I2GX62"/>
<keyword evidence="1" id="KW-1133">Transmembrane helix</keyword>
<feature type="transmembrane region" description="Helical" evidence="1">
    <location>
        <begin position="14"/>
        <end position="32"/>
    </location>
</feature>
<dbReference type="Proteomes" id="UP000198964">
    <property type="component" value="Unassembled WGS sequence"/>
</dbReference>
<dbReference type="Pfam" id="PF16357">
    <property type="entry name" value="PepSY_TM_like_2"/>
    <property type="match status" value="1"/>
</dbReference>